<dbReference type="PANTHER" id="PTHR43194:SF2">
    <property type="entry name" value="PEROXISOMAL MEMBRANE PROTEIN LPX1"/>
    <property type="match status" value="1"/>
</dbReference>
<dbReference type="SUPFAM" id="SSF53474">
    <property type="entry name" value="alpha/beta-Hydrolases"/>
    <property type="match status" value="1"/>
</dbReference>
<gene>
    <name evidence="2" type="ORF">COU13_00655</name>
</gene>
<evidence type="ECO:0000313" key="3">
    <source>
        <dbReference type="Proteomes" id="UP000230706"/>
    </source>
</evidence>
<accession>A0A2H0UJA4</accession>
<dbReference type="InterPro" id="IPR050228">
    <property type="entry name" value="Carboxylesterase_BioH"/>
</dbReference>
<sequence length="280" mass="30655">MMILSYVHILYTSVSYVKFFSCYNVSMMLFTQVHKTSMEVAKGSVVLVHGSWGSSSMWMGYAQFLSQNGWDAYALDLRGHGRSEGNIAGATMEDYACDVKQVVAEYDIDNPAVIGHSMGGLVALMYSAEHDARAVVAIDPSPTKEVQGEGERKEYPAEYSPKDAGMPANPLHAMKAFPDVGILSMMRMKMMLGVESGVARSERKIGISVPKEKLSMPVLFVGGELGESVPFGIGIKTAKKMADYYVREVVEIKGATHPGILIGEHAMEAVQKIENWMSNH</sequence>
<feature type="domain" description="AB hydrolase-1" evidence="1">
    <location>
        <begin position="44"/>
        <end position="142"/>
    </location>
</feature>
<reference evidence="3" key="1">
    <citation type="submission" date="2017-09" db="EMBL/GenBank/DDBJ databases">
        <title>Depth-based differentiation of microbial function through sediment-hosted aquifers and enrichment of novel symbionts in the deep terrestrial subsurface.</title>
        <authorList>
            <person name="Probst A.J."/>
            <person name="Ladd B."/>
            <person name="Jarett J.K."/>
            <person name="Geller-Mcgrath D.E."/>
            <person name="Sieber C.M.K."/>
            <person name="Emerson J.B."/>
            <person name="Anantharaman K."/>
            <person name="Thomas B.C."/>
            <person name="Malmstrom R."/>
            <person name="Stieglmeier M."/>
            <person name="Klingl A."/>
            <person name="Woyke T."/>
            <person name="Ryan C.M."/>
            <person name="Banfield J.F."/>
        </authorList>
    </citation>
    <scope>NUCLEOTIDE SEQUENCE [LARGE SCALE GENOMIC DNA]</scope>
</reference>
<dbReference type="Pfam" id="PF00561">
    <property type="entry name" value="Abhydrolase_1"/>
    <property type="match status" value="1"/>
</dbReference>
<dbReference type="InterPro" id="IPR029058">
    <property type="entry name" value="AB_hydrolase_fold"/>
</dbReference>
<protein>
    <recommendedName>
        <fullName evidence="1">AB hydrolase-1 domain-containing protein</fullName>
    </recommendedName>
</protein>
<organism evidence="2 3">
    <name type="scientific">Candidatus Kaiserbacteria bacterium CG10_big_fil_rev_8_21_14_0_10_43_70</name>
    <dbReference type="NCBI Taxonomy" id="1974605"/>
    <lineage>
        <taxon>Bacteria</taxon>
        <taxon>Candidatus Kaiseribacteriota</taxon>
    </lineage>
</organism>
<dbReference type="InterPro" id="IPR000073">
    <property type="entry name" value="AB_hydrolase_1"/>
</dbReference>
<proteinExistence type="predicted"/>
<evidence type="ECO:0000259" key="1">
    <source>
        <dbReference type="Pfam" id="PF00561"/>
    </source>
</evidence>
<name>A0A2H0UJA4_9BACT</name>
<evidence type="ECO:0000313" key="2">
    <source>
        <dbReference type="EMBL" id="PIR86479.1"/>
    </source>
</evidence>
<comment type="caution">
    <text evidence="2">The sequence shown here is derived from an EMBL/GenBank/DDBJ whole genome shotgun (WGS) entry which is preliminary data.</text>
</comment>
<dbReference type="Proteomes" id="UP000230706">
    <property type="component" value="Unassembled WGS sequence"/>
</dbReference>
<dbReference type="EMBL" id="PFBF01000012">
    <property type="protein sequence ID" value="PIR86479.1"/>
    <property type="molecule type" value="Genomic_DNA"/>
</dbReference>
<dbReference type="PANTHER" id="PTHR43194">
    <property type="entry name" value="HYDROLASE ALPHA/BETA FOLD FAMILY"/>
    <property type="match status" value="1"/>
</dbReference>
<dbReference type="Gene3D" id="3.40.50.1820">
    <property type="entry name" value="alpha/beta hydrolase"/>
    <property type="match status" value="1"/>
</dbReference>
<dbReference type="AlphaFoldDB" id="A0A2H0UJA4"/>